<evidence type="ECO:0000256" key="2">
    <source>
        <dbReference type="ARBA" id="ARBA00009759"/>
    </source>
</evidence>
<dbReference type="Proteomes" id="UP001149314">
    <property type="component" value="Unassembled WGS sequence"/>
</dbReference>
<dbReference type="PANTHER" id="PTHR43200:SF6">
    <property type="entry name" value="3'(2'),5'-BISPHOSPHATE NUCLEOTIDASE"/>
    <property type="match status" value="1"/>
</dbReference>
<accession>A0A9X3YFV5</accession>
<dbReference type="GO" id="GO:0000105">
    <property type="term" value="P:L-histidine biosynthetic process"/>
    <property type="evidence" value="ECO:0007669"/>
    <property type="project" value="TreeGrafter"/>
</dbReference>
<dbReference type="PANTHER" id="PTHR43200">
    <property type="entry name" value="PHOSPHATASE"/>
    <property type="match status" value="1"/>
</dbReference>
<keyword evidence="5 6" id="KW-0460">Magnesium</keyword>
<comment type="caution">
    <text evidence="7">The sequence shown here is derived from an EMBL/GenBank/DDBJ whole genome shotgun (WGS) entry which is preliminary data.</text>
</comment>
<dbReference type="Pfam" id="PF00459">
    <property type="entry name" value="Inositol_P"/>
    <property type="match status" value="1"/>
</dbReference>
<dbReference type="PRINTS" id="PR00377">
    <property type="entry name" value="IMPHPHTASES"/>
</dbReference>
<evidence type="ECO:0000256" key="5">
    <source>
        <dbReference type="ARBA" id="ARBA00022842"/>
    </source>
</evidence>
<gene>
    <name evidence="7" type="ORF">OEZ79_26855</name>
</gene>
<dbReference type="InterPro" id="IPR051090">
    <property type="entry name" value="Inositol_monoP_superfamily"/>
</dbReference>
<dbReference type="InterPro" id="IPR000760">
    <property type="entry name" value="Inositol_monophosphatase-like"/>
</dbReference>
<keyword evidence="3 6" id="KW-0479">Metal-binding</keyword>
<name>A0A9X3YFV5_9ENTR</name>
<reference evidence="7" key="1">
    <citation type="journal article" date="2023" name="Genes Genomics">
        <title>Genomic insights of Leclercia adecarboxylata strains linked to an outbreak in public hospitals in Mexico.</title>
        <authorList>
            <person name="Barrios-Villa E."/>
            <person name="Pacheco-Flores B."/>
            <person name="Lozano-Zarain P."/>
            <person name="Del Campo-Ortega R."/>
            <person name="de Jesus Ascencio-Montiel I."/>
            <person name="Gonzalez-Leon M."/>
            <person name="Camorlinga-Ponce M."/>
            <person name="Gaytan Cervantes F.J."/>
            <person name="Gonzalez Torres C."/>
            <person name="Aguilar E."/>
            <person name="Gonzalez Ibarra J."/>
            <person name="Torres Lopez F.J."/>
            <person name="Rosas-Vargas H."/>
            <person name="Gonzalez-Bonilla C.R."/>
            <person name="Del Carmen Rocha-Gracia R."/>
        </authorList>
    </citation>
    <scope>NUCLEOTIDE SEQUENCE</scope>
    <source>
        <strain evidence="7">Lac40</strain>
    </source>
</reference>
<comment type="similarity">
    <text evidence="2">Belongs to the inositol monophosphatase superfamily.</text>
</comment>
<comment type="cofactor">
    <cofactor evidence="1 6">
        <name>Mg(2+)</name>
        <dbReference type="ChEBI" id="CHEBI:18420"/>
    </cofactor>
</comment>
<feature type="binding site" evidence="6">
    <location>
        <position position="93"/>
    </location>
    <ligand>
        <name>Mg(2+)</name>
        <dbReference type="ChEBI" id="CHEBI:18420"/>
        <label>2</label>
    </ligand>
</feature>
<evidence type="ECO:0000256" key="3">
    <source>
        <dbReference type="ARBA" id="ARBA00022723"/>
    </source>
</evidence>
<evidence type="ECO:0000256" key="6">
    <source>
        <dbReference type="PIRSR" id="PIRSR600760-2"/>
    </source>
</evidence>
<feature type="binding site" evidence="6">
    <location>
        <position position="96"/>
    </location>
    <ligand>
        <name>Mg(2+)</name>
        <dbReference type="ChEBI" id="CHEBI:18420"/>
        <label>1</label>
        <note>catalytic</note>
    </ligand>
</feature>
<evidence type="ECO:0000256" key="4">
    <source>
        <dbReference type="ARBA" id="ARBA00022801"/>
    </source>
</evidence>
<feature type="binding site" evidence="6">
    <location>
        <position position="77"/>
    </location>
    <ligand>
        <name>Mg(2+)</name>
        <dbReference type="ChEBI" id="CHEBI:18420"/>
        <label>1</label>
        <note>catalytic</note>
    </ligand>
</feature>
<evidence type="ECO:0000313" key="7">
    <source>
        <dbReference type="EMBL" id="MDC6641787.1"/>
    </source>
</evidence>
<proteinExistence type="inferred from homology"/>
<evidence type="ECO:0000256" key="1">
    <source>
        <dbReference type="ARBA" id="ARBA00001946"/>
    </source>
</evidence>
<protein>
    <submittedName>
        <fullName evidence="7">Inositol monophosphatase</fullName>
    </submittedName>
</protein>
<dbReference type="RefSeq" id="WP_279653292.1">
    <property type="nucleotide sequence ID" value="NZ_JAOURS010000333.1"/>
</dbReference>
<keyword evidence="4" id="KW-0378">Hydrolase</keyword>
<feature type="non-terminal residue" evidence="7">
    <location>
        <position position="118"/>
    </location>
</feature>
<feature type="binding site" evidence="6">
    <location>
        <position position="95"/>
    </location>
    <ligand>
        <name>Mg(2+)</name>
        <dbReference type="ChEBI" id="CHEBI:18420"/>
        <label>1</label>
        <note>catalytic</note>
    </ligand>
</feature>
<sequence>MSSPRDPATTREIAAAAALAARLADAARGVIQGYFRRSYAIEDKADESPVTIADRESEAAMRRLIGESFPGHGIVGEEYGVERADAEFVWVLDPIDGTKSFICGVPLFGTLIALLHQG</sequence>
<dbReference type="Gene3D" id="3.30.540.10">
    <property type="entry name" value="Fructose-1,6-Bisphosphatase, subunit A, domain 1"/>
    <property type="match status" value="1"/>
</dbReference>
<dbReference type="EMBL" id="JAOURS010000333">
    <property type="protein sequence ID" value="MDC6641787.1"/>
    <property type="molecule type" value="Genomic_DNA"/>
</dbReference>
<dbReference type="GO" id="GO:0046872">
    <property type="term" value="F:metal ion binding"/>
    <property type="evidence" value="ECO:0007669"/>
    <property type="project" value="UniProtKB-KW"/>
</dbReference>
<dbReference type="AlphaFoldDB" id="A0A9X3YFV5"/>
<evidence type="ECO:0000313" key="8">
    <source>
        <dbReference type="Proteomes" id="UP001149314"/>
    </source>
</evidence>
<dbReference type="GO" id="GO:0016791">
    <property type="term" value="F:phosphatase activity"/>
    <property type="evidence" value="ECO:0007669"/>
    <property type="project" value="UniProtKB-ARBA"/>
</dbReference>
<organism evidence="7 8">
    <name type="scientific">Leclercia adecarboxylata</name>
    <dbReference type="NCBI Taxonomy" id="83655"/>
    <lineage>
        <taxon>Bacteria</taxon>
        <taxon>Pseudomonadati</taxon>
        <taxon>Pseudomonadota</taxon>
        <taxon>Gammaproteobacteria</taxon>
        <taxon>Enterobacterales</taxon>
        <taxon>Enterobacteriaceae</taxon>
        <taxon>Leclercia</taxon>
    </lineage>
</organism>
<dbReference type="SUPFAM" id="SSF56655">
    <property type="entry name" value="Carbohydrate phosphatase"/>
    <property type="match status" value="1"/>
</dbReference>